<dbReference type="Pfam" id="PF10127">
    <property type="entry name" value="RlaP"/>
    <property type="match status" value="2"/>
</dbReference>
<accession>A0ABY9QZY7</accession>
<dbReference type="Proteomes" id="UP001180616">
    <property type="component" value="Chromosome"/>
</dbReference>
<organism evidence="1 2">
    <name type="scientific">Nitratidesulfovibrio liaohensis</name>
    <dbReference type="NCBI Taxonomy" id="2604158"/>
    <lineage>
        <taxon>Bacteria</taxon>
        <taxon>Pseudomonadati</taxon>
        <taxon>Thermodesulfobacteriota</taxon>
        <taxon>Desulfovibrionia</taxon>
        <taxon>Desulfovibrionales</taxon>
        <taxon>Desulfovibrionaceae</taxon>
        <taxon>Nitratidesulfovibrio</taxon>
    </lineage>
</organism>
<dbReference type="PANTHER" id="PTHR34817">
    <property type="entry name" value="NUCLEOTIDYLTRANSFERASE"/>
    <property type="match status" value="1"/>
</dbReference>
<name>A0ABY9QZY7_9BACT</name>
<protein>
    <submittedName>
        <fullName evidence="1">Nucleotidyltransferase domain-containing protein</fullName>
    </submittedName>
</protein>
<dbReference type="EMBL" id="CP133659">
    <property type="protein sequence ID" value="WMW64922.1"/>
    <property type="molecule type" value="Genomic_DNA"/>
</dbReference>
<dbReference type="RefSeq" id="WP_309540977.1">
    <property type="nucleotide sequence ID" value="NZ_CP133659.1"/>
</dbReference>
<evidence type="ECO:0000313" key="2">
    <source>
        <dbReference type="Proteomes" id="UP001180616"/>
    </source>
</evidence>
<dbReference type="InterPro" id="IPR018775">
    <property type="entry name" value="RlaP"/>
</dbReference>
<evidence type="ECO:0000313" key="1">
    <source>
        <dbReference type="EMBL" id="WMW64922.1"/>
    </source>
</evidence>
<keyword evidence="2" id="KW-1185">Reference proteome</keyword>
<reference evidence="1" key="1">
    <citation type="submission" date="2023-09" db="EMBL/GenBank/DDBJ databases">
        <authorList>
            <consortium name="CW5 consortium"/>
            <person name="Lu C.-W."/>
        </authorList>
    </citation>
    <scope>NUCLEOTIDE SEQUENCE</scope>
    <source>
        <strain evidence="1">KPS</strain>
    </source>
</reference>
<dbReference type="PANTHER" id="PTHR34817:SF2">
    <property type="entry name" value="NUCLEOTIDYLTRANSFERASE"/>
    <property type="match status" value="1"/>
</dbReference>
<gene>
    <name evidence="1" type="ORF">KPS_002999</name>
</gene>
<proteinExistence type="predicted"/>
<sequence length="624" mass="71101">MPATLDIQYAIREKAEQLCREHDATLLFLTLFGSTLYGTETPGKSDVDARGIFLPSAESLALNKSPKSLRYSTGTGKTPNNTNDLDIDLWSIQHWLLNLLPSGDTGAMDILFSPSHKECILYKSELLEEIFNNHAKFINTSFEKSYTNYCTGQIKKYGIKGSRVGTLKSIHAFLISQIHEHEKTCKLSTRLHDILNHCGNEKFCSLIHVQDEEGLYICGKIHTGGIRIAEFMTRIEKDMRRYGARATEAELNNGIDFKALSHAVRSLSQMEELVQTGRITFPLHNRKELLDIKQGKYPWSEIEPLILSRLSTVDTMRKATTRDEQFDSAFAEACVLACYRNGQAANIAPSSTPRFQPGFSIPEDTLVAILRKLRAAELQYRVKILYACESGSRGWGFASDDSDFDVRFIYVQEPDWYLAVAPEKRRDVIELGIEMTPCGELDINGWELRKAIKLVQQSNPPLLEWLSSPIVYAEFGPLASLLSNASHDSISPLRAWHHYRSLMEKSRSRFWEKKPTIKTWFYIMRPLLAMRWIEMKHKFPPMRFDHLVAGTITDAPLRDELAATVTLKKQGNETDDFTPPLLAHEFMLNEMERIDKMSPLISANTAPTDFDHIFRAALHHAWPR</sequence>